<evidence type="ECO:0000256" key="5">
    <source>
        <dbReference type="ARBA" id="ARBA00023136"/>
    </source>
</evidence>
<dbReference type="InterPro" id="IPR000276">
    <property type="entry name" value="GPCR_Rhodpsn"/>
</dbReference>
<protein>
    <submittedName>
        <fullName evidence="12">G-protein coupled receptors family 1 profile domain-containing protein</fullName>
    </submittedName>
</protein>
<evidence type="ECO:0000256" key="9">
    <source>
        <dbReference type="SAM" id="Phobius"/>
    </source>
</evidence>
<feature type="domain" description="G-protein coupled receptors family 1 profile" evidence="10">
    <location>
        <begin position="1"/>
        <end position="200"/>
    </location>
</feature>
<keyword evidence="4" id="KW-0297">G-protein coupled receptor</keyword>
<evidence type="ECO:0000259" key="10">
    <source>
        <dbReference type="PROSITE" id="PS50262"/>
    </source>
</evidence>
<feature type="transmembrane region" description="Helical" evidence="9">
    <location>
        <begin position="146"/>
        <end position="169"/>
    </location>
</feature>
<keyword evidence="8" id="KW-0716">Sensory transduction</keyword>
<organism evidence="11 12">
    <name type="scientific">Plectus sambesii</name>
    <dbReference type="NCBI Taxonomy" id="2011161"/>
    <lineage>
        <taxon>Eukaryota</taxon>
        <taxon>Metazoa</taxon>
        <taxon>Ecdysozoa</taxon>
        <taxon>Nematoda</taxon>
        <taxon>Chromadorea</taxon>
        <taxon>Plectida</taxon>
        <taxon>Plectina</taxon>
        <taxon>Plectoidea</taxon>
        <taxon>Plectidae</taxon>
        <taxon>Plectus</taxon>
    </lineage>
</organism>
<proteinExistence type="predicted"/>
<dbReference type="WBParaSite" id="PSAMB.scaffold3490size18063.g21649.t1">
    <property type="protein sequence ID" value="PSAMB.scaffold3490size18063.g21649.t1"/>
    <property type="gene ID" value="PSAMB.scaffold3490size18063.g21649"/>
</dbReference>
<dbReference type="GO" id="GO:0016020">
    <property type="term" value="C:membrane"/>
    <property type="evidence" value="ECO:0007669"/>
    <property type="project" value="UniProtKB-SubCell"/>
</dbReference>
<dbReference type="Proteomes" id="UP000887566">
    <property type="component" value="Unplaced"/>
</dbReference>
<dbReference type="InterPro" id="IPR017452">
    <property type="entry name" value="GPCR_Rhodpsn_7TM"/>
</dbReference>
<dbReference type="GO" id="GO:0004930">
    <property type="term" value="F:G protein-coupled receptor activity"/>
    <property type="evidence" value="ECO:0007669"/>
    <property type="project" value="UniProtKB-KW"/>
</dbReference>
<dbReference type="PANTHER" id="PTHR24240">
    <property type="entry name" value="OPSIN"/>
    <property type="match status" value="1"/>
</dbReference>
<keyword evidence="3 9" id="KW-1133">Transmembrane helix</keyword>
<dbReference type="PROSITE" id="PS50262">
    <property type="entry name" value="G_PROTEIN_RECEP_F1_2"/>
    <property type="match status" value="1"/>
</dbReference>
<feature type="transmembrane region" description="Helical" evidence="9">
    <location>
        <begin position="181"/>
        <end position="202"/>
    </location>
</feature>
<evidence type="ECO:0000313" key="12">
    <source>
        <dbReference type="WBParaSite" id="PSAMB.scaffold3490size18063.g21649.t1"/>
    </source>
</evidence>
<dbReference type="GO" id="GO:0007601">
    <property type="term" value="P:visual perception"/>
    <property type="evidence" value="ECO:0007669"/>
    <property type="project" value="UniProtKB-KW"/>
</dbReference>
<dbReference type="SUPFAM" id="SSF81321">
    <property type="entry name" value="Family A G protein-coupled receptor-like"/>
    <property type="match status" value="1"/>
</dbReference>
<evidence type="ECO:0000256" key="3">
    <source>
        <dbReference type="ARBA" id="ARBA00022989"/>
    </source>
</evidence>
<keyword evidence="8" id="KW-0844">Vision</keyword>
<evidence type="ECO:0000256" key="2">
    <source>
        <dbReference type="ARBA" id="ARBA00022692"/>
    </source>
</evidence>
<accession>A0A914WBT5</accession>
<dbReference type="AlphaFoldDB" id="A0A914WBT5"/>
<evidence type="ECO:0000256" key="1">
    <source>
        <dbReference type="ARBA" id="ARBA00004141"/>
    </source>
</evidence>
<evidence type="ECO:0000256" key="6">
    <source>
        <dbReference type="ARBA" id="ARBA00023170"/>
    </source>
</evidence>
<evidence type="ECO:0000256" key="4">
    <source>
        <dbReference type="ARBA" id="ARBA00023040"/>
    </source>
</evidence>
<sequence>MLAVGSIHQLTVVSGERCLLVLKPFLAKKIFLRHKVMVVVGVYISALLITAPPLLGWSRFKRDIGQHYCGFDYTSRDIASRSYLAYLFIGAYVIPCAIIIVSYVIIFRVVLQSDRRRLSIPTSRQYAAVEGTSKSDQRRQLKIAKLMLIVISAFLISWTPYACVAVIWQFVAADSSPHPDIVHAAAIFGKMFVIWNPIIYGLKDRNFRRQLCFCRPTGWRRASSVDDGAIFSHSATMTKKNSRLNSVFSDVHPNINEERSTSASLISPIVQYRHYSDCDVSVLLRSGADIELQATDV</sequence>
<evidence type="ECO:0000256" key="8">
    <source>
        <dbReference type="ARBA" id="ARBA00023305"/>
    </source>
</evidence>
<dbReference type="InterPro" id="IPR050125">
    <property type="entry name" value="GPCR_opsins"/>
</dbReference>
<dbReference type="Gene3D" id="1.20.1070.10">
    <property type="entry name" value="Rhodopsin 7-helix transmembrane proteins"/>
    <property type="match status" value="1"/>
</dbReference>
<feature type="transmembrane region" description="Helical" evidence="9">
    <location>
        <begin position="83"/>
        <end position="111"/>
    </location>
</feature>
<keyword evidence="11" id="KW-1185">Reference proteome</keyword>
<keyword evidence="5 9" id="KW-0472">Membrane</keyword>
<evidence type="ECO:0000256" key="7">
    <source>
        <dbReference type="ARBA" id="ARBA00023224"/>
    </source>
</evidence>
<keyword evidence="7" id="KW-0807">Transducer</keyword>
<dbReference type="Pfam" id="PF00001">
    <property type="entry name" value="7tm_1"/>
    <property type="match status" value="1"/>
</dbReference>
<reference evidence="12" key="1">
    <citation type="submission" date="2022-11" db="UniProtKB">
        <authorList>
            <consortium name="WormBaseParasite"/>
        </authorList>
    </citation>
    <scope>IDENTIFICATION</scope>
</reference>
<dbReference type="PRINTS" id="PR00237">
    <property type="entry name" value="GPCRRHODOPSN"/>
</dbReference>
<keyword evidence="6" id="KW-0675">Receptor</keyword>
<evidence type="ECO:0000313" key="11">
    <source>
        <dbReference type="Proteomes" id="UP000887566"/>
    </source>
</evidence>
<comment type="subcellular location">
    <subcellularLocation>
        <location evidence="1">Membrane</location>
        <topology evidence="1">Multi-pass membrane protein</topology>
    </subcellularLocation>
</comment>
<name>A0A914WBT5_9BILA</name>
<feature type="transmembrane region" description="Helical" evidence="9">
    <location>
        <begin position="36"/>
        <end position="55"/>
    </location>
</feature>
<keyword evidence="2 9" id="KW-0812">Transmembrane</keyword>